<sequence>MKKYILILAALAGSVSLFAQTTDGEITSRNSWLKIGANAGAPIGNLSDFSSFVLGADLKGQIMTTNHIGAGITTGYNHFFGKEGVSDFGTIPLGAFVRYYPSAKGFFIGSDLGYSFITGVSDAKGGFYIRPEVGYHNYDWNIFGFYNGILRSDNNGGNLQHVGIGATYNIRFK</sequence>
<evidence type="ECO:0000313" key="3">
    <source>
        <dbReference type="Proteomes" id="UP000290545"/>
    </source>
</evidence>
<dbReference type="EMBL" id="SDHZ01000001">
    <property type="protein sequence ID" value="RXK85731.1"/>
    <property type="molecule type" value="Genomic_DNA"/>
</dbReference>
<protein>
    <recommendedName>
        <fullName evidence="4">Outer membrane protein beta-barrel domain-containing protein</fullName>
    </recommendedName>
</protein>
<organism evidence="2 3">
    <name type="scientific">Filimonas effusa</name>
    <dbReference type="NCBI Taxonomy" id="2508721"/>
    <lineage>
        <taxon>Bacteria</taxon>
        <taxon>Pseudomonadati</taxon>
        <taxon>Bacteroidota</taxon>
        <taxon>Chitinophagia</taxon>
        <taxon>Chitinophagales</taxon>
        <taxon>Chitinophagaceae</taxon>
        <taxon>Filimonas</taxon>
    </lineage>
</organism>
<evidence type="ECO:0008006" key="4">
    <source>
        <dbReference type="Google" id="ProtNLM"/>
    </source>
</evidence>
<feature type="signal peptide" evidence="1">
    <location>
        <begin position="1"/>
        <end position="19"/>
    </location>
</feature>
<comment type="caution">
    <text evidence="2">The sequence shown here is derived from an EMBL/GenBank/DDBJ whole genome shotgun (WGS) entry which is preliminary data.</text>
</comment>
<keyword evidence="3" id="KW-1185">Reference proteome</keyword>
<keyword evidence="1" id="KW-0732">Signal</keyword>
<evidence type="ECO:0000256" key="1">
    <source>
        <dbReference type="SAM" id="SignalP"/>
    </source>
</evidence>
<feature type="chain" id="PRO_5020742333" description="Outer membrane protein beta-barrel domain-containing protein" evidence="1">
    <location>
        <begin position="20"/>
        <end position="173"/>
    </location>
</feature>
<dbReference type="RefSeq" id="WP_129001483.1">
    <property type="nucleotide sequence ID" value="NZ_SDHZ01000001.1"/>
</dbReference>
<proteinExistence type="predicted"/>
<gene>
    <name evidence="2" type="ORF">ESB13_02630</name>
</gene>
<reference evidence="2 3" key="1">
    <citation type="submission" date="2019-01" db="EMBL/GenBank/DDBJ databases">
        <title>Filimonas sp. strain TTM-71.</title>
        <authorList>
            <person name="Chen W.-M."/>
        </authorList>
    </citation>
    <scope>NUCLEOTIDE SEQUENCE [LARGE SCALE GENOMIC DNA]</scope>
    <source>
        <strain evidence="2 3">TTM-71</strain>
    </source>
</reference>
<dbReference type="AlphaFoldDB" id="A0A4Q1D8V0"/>
<evidence type="ECO:0000313" key="2">
    <source>
        <dbReference type="EMBL" id="RXK85731.1"/>
    </source>
</evidence>
<dbReference type="OrthoDB" id="1492374at2"/>
<accession>A0A4Q1D8V0</accession>
<name>A0A4Q1D8V0_9BACT</name>
<dbReference type="Proteomes" id="UP000290545">
    <property type="component" value="Unassembled WGS sequence"/>
</dbReference>